<feature type="non-terminal residue" evidence="1">
    <location>
        <position position="39"/>
    </location>
</feature>
<evidence type="ECO:0000313" key="1">
    <source>
        <dbReference type="EMBL" id="GAG80577.1"/>
    </source>
</evidence>
<protein>
    <submittedName>
        <fullName evidence="1">Uncharacterized protein</fullName>
    </submittedName>
</protein>
<reference evidence="1" key="1">
    <citation type="journal article" date="2014" name="Front. Microbiol.">
        <title>High frequency of phylogenetically diverse reductive dehalogenase-homologous genes in deep subseafloor sedimentary metagenomes.</title>
        <authorList>
            <person name="Kawai M."/>
            <person name="Futagami T."/>
            <person name="Toyoda A."/>
            <person name="Takaki Y."/>
            <person name="Nishi S."/>
            <person name="Hori S."/>
            <person name="Arai W."/>
            <person name="Tsubouchi T."/>
            <person name="Morono Y."/>
            <person name="Uchiyama I."/>
            <person name="Ito T."/>
            <person name="Fujiyama A."/>
            <person name="Inagaki F."/>
            <person name="Takami H."/>
        </authorList>
    </citation>
    <scope>NUCLEOTIDE SEQUENCE</scope>
    <source>
        <strain evidence="1">Expedition CK06-06</strain>
    </source>
</reference>
<proteinExistence type="predicted"/>
<name>X1BHB1_9ZZZZ</name>
<accession>X1BHB1</accession>
<gene>
    <name evidence="1" type="ORF">S01H4_35681</name>
</gene>
<sequence length="39" mass="4327">MEEYSTLMGSNPDELLAEGVDAAMKGLTDYFLWLTGEEV</sequence>
<comment type="caution">
    <text evidence="1">The sequence shown here is derived from an EMBL/GenBank/DDBJ whole genome shotgun (WGS) entry which is preliminary data.</text>
</comment>
<organism evidence="1">
    <name type="scientific">marine sediment metagenome</name>
    <dbReference type="NCBI Taxonomy" id="412755"/>
    <lineage>
        <taxon>unclassified sequences</taxon>
        <taxon>metagenomes</taxon>
        <taxon>ecological metagenomes</taxon>
    </lineage>
</organism>
<dbReference type="EMBL" id="BART01018996">
    <property type="protein sequence ID" value="GAG80577.1"/>
    <property type="molecule type" value="Genomic_DNA"/>
</dbReference>
<dbReference type="AlphaFoldDB" id="X1BHB1"/>